<evidence type="ECO:0000256" key="1">
    <source>
        <dbReference type="SAM" id="MobiDB-lite"/>
    </source>
</evidence>
<keyword evidence="4" id="KW-1185">Reference proteome</keyword>
<name>A0A4U0TLZ2_9PEZI</name>
<proteinExistence type="predicted"/>
<dbReference type="AlphaFoldDB" id="A0A4U0TLZ2"/>
<feature type="domain" description="ASX DEUBAD" evidence="2">
    <location>
        <begin position="48"/>
        <end position="145"/>
    </location>
</feature>
<evidence type="ECO:0000313" key="4">
    <source>
        <dbReference type="Proteomes" id="UP000308549"/>
    </source>
</evidence>
<dbReference type="Proteomes" id="UP000308549">
    <property type="component" value="Unassembled WGS sequence"/>
</dbReference>
<dbReference type="OrthoDB" id="2289918at2759"/>
<evidence type="ECO:0000259" key="2">
    <source>
        <dbReference type="Pfam" id="PF13919"/>
    </source>
</evidence>
<dbReference type="Pfam" id="PF13919">
    <property type="entry name" value="ASXH"/>
    <property type="match status" value="1"/>
</dbReference>
<protein>
    <recommendedName>
        <fullName evidence="2">ASX DEUBAD domain-containing protein</fullName>
    </recommendedName>
</protein>
<dbReference type="InterPro" id="IPR028020">
    <property type="entry name" value="ASX_DEUBAD_dom"/>
</dbReference>
<dbReference type="EMBL" id="NAJL01000068">
    <property type="protein sequence ID" value="TKA22685.1"/>
    <property type="molecule type" value="Genomic_DNA"/>
</dbReference>
<feature type="region of interest" description="Disordered" evidence="1">
    <location>
        <begin position="1"/>
        <end position="42"/>
    </location>
</feature>
<comment type="caution">
    <text evidence="3">The sequence shown here is derived from an EMBL/GenBank/DDBJ whole genome shotgun (WGS) entry which is preliminary data.</text>
</comment>
<evidence type="ECO:0000313" key="3">
    <source>
        <dbReference type="EMBL" id="TKA22685.1"/>
    </source>
</evidence>
<reference evidence="3 4" key="1">
    <citation type="submission" date="2017-03" db="EMBL/GenBank/DDBJ databases">
        <title>Genomes of endolithic fungi from Antarctica.</title>
        <authorList>
            <person name="Coleine C."/>
            <person name="Masonjones S."/>
            <person name="Stajich J.E."/>
        </authorList>
    </citation>
    <scope>NUCLEOTIDE SEQUENCE [LARGE SCALE GENOMIC DNA]</scope>
    <source>
        <strain evidence="3 4">CCFEE 6315</strain>
    </source>
</reference>
<feature type="region of interest" description="Disordered" evidence="1">
    <location>
        <begin position="144"/>
        <end position="193"/>
    </location>
</feature>
<organism evidence="3 4">
    <name type="scientific">Salinomyces thailandicus</name>
    <dbReference type="NCBI Taxonomy" id="706561"/>
    <lineage>
        <taxon>Eukaryota</taxon>
        <taxon>Fungi</taxon>
        <taxon>Dikarya</taxon>
        <taxon>Ascomycota</taxon>
        <taxon>Pezizomycotina</taxon>
        <taxon>Dothideomycetes</taxon>
        <taxon>Dothideomycetidae</taxon>
        <taxon>Mycosphaerellales</taxon>
        <taxon>Teratosphaeriaceae</taxon>
        <taxon>Salinomyces</taxon>
    </lineage>
</organism>
<gene>
    <name evidence="3" type="ORF">B0A50_07778</name>
</gene>
<sequence length="193" mass="21446">MAAQQKRLLTSAKSPLTNLKPSDLAVSNPPTPFLTPNPTTHTLHPDQTILTHPDAWNTLPPTTRTHLYTLLPQPKPNETPYNPDVNPMQTPCRPYIEEELARWQEDLANGFETQKWRHEAMVAGKERMEGGCDEWKEAHREEVWGVKDEEGGAVEGKEEGNAIENEGLQGEGVNASETDEMGGDSAVESHRSS</sequence>
<accession>A0A4U0TLZ2</accession>
<feature type="compositionally biased region" description="Basic and acidic residues" evidence="1">
    <location>
        <begin position="144"/>
        <end position="160"/>
    </location>
</feature>
<feature type="compositionally biased region" description="Polar residues" evidence="1">
    <location>
        <begin position="7"/>
        <end position="20"/>
    </location>
</feature>